<keyword evidence="3" id="KW-0548">Nucleotidyltransferase</keyword>
<comment type="subcellular location">
    <subcellularLocation>
        <location evidence="1">Membrane</location>
    </subcellularLocation>
</comment>
<evidence type="ECO:0000256" key="8">
    <source>
        <dbReference type="ARBA" id="ARBA00082857"/>
    </source>
</evidence>
<evidence type="ECO:0000256" key="4">
    <source>
        <dbReference type="ARBA" id="ARBA00050198"/>
    </source>
</evidence>
<dbReference type="EMBL" id="JALJOR010000003">
    <property type="protein sequence ID" value="KAK9820542.1"/>
    <property type="molecule type" value="Genomic_DNA"/>
</dbReference>
<evidence type="ECO:0000256" key="1">
    <source>
        <dbReference type="ARBA" id="ARBA00004370"/>
    </source>
</evidence>
<evidence type="ECO:0000256" key="7">
    <source>
        <dbReference type="ARBA" id="ARBA00066873"/>
    </source>
</evidence>
<reference evidence="10 11" key="1">
    <citation type="journal article" date="2024" name="Nat. Commun.">
        <title>Phylogenomics reveals the evolutionary origins of lichenization in chlorophyte algae.</title>
        <authorList>
            <person name="Puginier C."/>
            <person name="Libourel C."/>
            <person name="Otte J."/>
            <person name="Skaloud P."/>
            <person name="Haon M."/>
            <person name="Grisel S."/>
            <person name="Petersen M."/>
            <person name="Berrin J.G."/>
            <person name="Delaux P.M."/>
            <person name="Dal Grande F."/>
            <person name="Keller J."/>
        </authorList>
    </citation>
    <scope>NUCLEOTIDE SEQUENCE [LARGE SCALE GENOMIC DNA]</scope>
    <source>
        <strain evidence="10 11">SAG 2043</strain>
    </source>
</reference>
<dbReference type="GO" id="GO:0044281">
    <property type="term" value="P:small molecule metabolic process"/>
    <property type="evidence" value="ECO:0007669"/>
    <property type="project" value="UniProtKB-ARBA"/>
</dbReference>
<dbReference type="Proteomes" id="UP001489004">
    <property type="component" value="Unassembled WGS sequence"/>
</dbReference>
<dbReference type="HAMAP" id="MF_00057">
    <property type="entry name" value="KdsB"/>
    <property type="match status" value="1"/>
</dbReference>
<dbReference type="CDD" id="cd02517">
    <property type="entry name" value="CMP-KDO-Synthetase"/>
    <property type="match status" value="1"/>
</dbReference>
<gene>
    <name evidence="10" type="ORF">WJX72_011452</name>
</gene>
<dbReference type="PANTHER" id="PTHR42866">
    <property type="entry name" value="3-DEOXY-MANNO-OCTULOSONATE CYTIDYLYLTRANSFERASE"/>
    <property type="match status" value="1"/>
</dbReference>
<keyword evidence="9" id="KW-0732">Signal</keyword>
<dbReference type="InterPro" id="IPR029044">
    <property type="entry name" value="Nucleotide-diphossugar_trans"/>
</dbReference>
<dbReference type="GO" id="GO:1901137">
    <property type="term" value="P:carbohydrate derivative biosynthetic process"/>
    <property type="evidence" value="ECO:0007669"/>
    <property type="project" value="UniProtKB-ARBA"/>
</dbReference>
<organism evidence="10 11">
    <name type="scientific">[Myrmecia] bisecta</name>
    <dbReference type="NCBI Taxonomy" id="41462"/>
    <lineage>
        <taxon>Eukaryota</taxon>
        <taxon>Viridiplantae</taxon>
        <taxon>Chlorophyta</taxon>
        <taxon>core chlorophytes</taxon>
        <taxon>Trebouxiophyceae</taxon>
        <taxon>Trebouxiales</taxon>
        <taxon>Trebouxiaceae</taxon>
        <taxon>Myrmecia</taxon>
    </lineage>
</organism>
<dbReference type="Gene3D" id="3.90.550.10">
    <property type="entry name" value="Spore Coat Polysaccharide Biosynthesis Protein SpsA, Chain A"/>
    <property type="match status" value="1"/>
</dbReference>
<dbReference type="PANTHER" id="PTHR42866:SF2">
    <property type="entry name" value="3-DEOXY-MANNO-OCTULOSONATE CYTIDYLYLTRANSFERASE, MITOCHONDRIAL"/>
    <property type="match status" value="1"/>
</dbReference>
<evidence type="ECO:0000256" key="2">
    <source>
        <dbReference type="ARBA" id="ARBA00022679"/>
    </source>
</evidence>
<comment type="caution">
    <text evidence="10">The sequence shown here is derived from an EMBL/GenBank/DDBJ whole genome shotgun (WGS) entry which is preliminary data.</text>
</comment>
<dbReference type="FunFam" id="3.90.550.10:FF:000011">
    <property type="entry name" value="3-deoxy-manno-octulosonate cytidylyltransferase"/>
    <property type="match status" value="1"/>
</dbReference>
<dbReference type="GO" id="GO:0008690">
    <property type="term" value="F:3-deoxy-manno-octulosonate cytidylyltransferase activity"/>
    <property type="evidence" value="ECO:0007669"/>
    <property type="project" value="UniProtKB-EC"/>
</dbReference>
<sequence>MRHISTSVAVAVLAAALLLAKHRARRRRRVVGIIPARYQSVRFPGKPLVDILGKPMVVRTYEQARRSVTLDALFVATDDERIADACRKAGAHVLMTSSTCPNGTERCNEAVGKLEKEFDIVVNIQGDEPLMEPEVIDDIVRALQDSPDAVYSTACTPLAREEVAMRNRVKCIVDACGYAIYFSRGLLPANKQGVAKPFPEPFAEKPYLLHLGIQCYDRRFLAKYCKMPATPLMLMEDLEQLKVIENGYKIKVIMVDHCAHGVDEPEDVASIESKMHALGCT</sequence>
<comment type="similarity">
    <text evidence="6">Belongs to the KdsB family.</text>
</comment>
<evidence type="ECO:0000256" key="6">
    <source>
        <dbReference type="ARBA" id="ARBA00060845"/>
    </source>
</evidence>
<dbReference type="InterPro" id="IPR003329">
    <property type="entry name" value="Cytidylyl_trans"/>
</dbReference>
<evidence type="ECO:0000256" key="5">
    <source>
        <dbReference type="ARBA" id="ARBA00060624"/>
    </source>
</evidence>
<evidence type="ECO:0000313" key="10">
    <source>
        <dbReference type="EMBL" id="KAK9820542.1"/>
    </source>
</evidence>
<dbReference type="SUPFAM" id="SSF53448">
    <property type="entry name" value="Nucleotide-diphospho-sugar transferases"/>
    <property type="match status" value="1"/>
</dbReference>
<evidence type="ECO:0000256" key="9">
    <source>
        <dbReference type="SAM" id="SignalP"/>
    </source>
</evidence>
<dbReference type="GO" id="GO:0005829">
    <property type="term" value="C:cytosol"/>
    <property type="evidence" value="ECO:0007669"/>
    <property type="project" value="TreeGrafter"/>
</dbReference>
<name>A0AAW1QGF7_9CHLO</name>
<keyword evidence="11" id="KW-1185">Reference proteome</keyword>
<dbReference type="NCBIfam" id="NF003950">
    <property type="entry name" value="PRK05450.1-3"/>
    <property type="match status" value="1"/>
</dbReference>
<protein>
    <recommendedName>
        <fullName evidence="7">3-deoxy-manno-octulosonate cytidylyltransferase</fullName>
        <ecNumber evidence="7">2.7.7.38</ecNumber>
    </recommendedName>
    <alternativeName>
        <fullName evidence="8">CMP-2-keto-3-deoxyoctulosonic acid synthase</fullName>
    </alternativeName>
</protein>
<dbReference type="Pfam" id="PF02348">
    <property type="entry name" value="CTP_transf_3"/>
    <property type="match status" value="1"/>
</dbReference>
<dbReference type="GO" id="GO:0016020">
    <property type="term" value="C:membrane"/>
    <property type="evidence" value="ECO:0007669"/>
    <property type="project" value="UniProtKB-SubCell"/>
</dbReference>
<comment type="pathway">
    <text evidence="5">Nucleotide-sugar biosynthesis; CMP-3-deoxy-D-manno-octulosonate biosynthesis; CMP-3-deoxy-D-manno-octulosonate from 3-deoxy-D-manno-octulosonate and CTP: step 1/1.</text>
</comment>
<accession>A0AAW1QGF7</accession>
<comment type="catalytic activity">
    <reaction evidence="4">
        <text>3-deoxy-alpha-D-manno-oct-2-ulosonate + CTP = CMP-3-deoxy-beta-D-manno-octulosonate + diphosphate</text>
        <dbReference type="Rhea" id="RHEA:23448"/>
        <dbReference type="ChEBI" id="CHEBI:33019"/>
        <dbReference type="ChEBI" id="CHEBI:37563"/>
        <dbReference type="ChEBI" id="CHEBI:85986"/>
        <dbReference type="ChEBI" id="CHEBI:85987"/>
        <dbReference type="EC" id="2.7.7.38"/>
    </reaction>
</comment>
<feature type="chain" id="PRO_5043598272" description="3-deoxy-manno-octulosonate cytidylyltransferase" evidence="9">
    <location>
        <begin position="25"/>
        <end position="281"/>
    </location>
</feature>
<evidence type="ECO:0000313" key="11">
    <source>
        <dbReference type="Proteomes" id="UP001489004"/>
    </source>
</evidence>
<dbReference type="InterPro" id="IPR004528">
    <property type="entry name" value="KdsB"/>
</dbReference>
<dbReference type="AlphaFoldDB" id="A0AAW1QGF7"/>
<evidence type="ECO:0000256" key="3">
    <source>
        <dbReference type="ARBA" id="ARBA00022695"/>
    </source>
</evidence>
<proteinExistence type="inferred from homology"/>
<dbReference type="NCBIfam" id="NF003952">
    <property type="entry name" value="PRK05450.1-5"/>
    <property type="match status" value="1"/>
</dbReference>
<keyword evidence="2" id="KW-0808">Transferase</keyword>
<feature type="signal peptide" evidence="9">
    <location>
        <begin position="1"/>
        <end position="24"/>
    </location>
</feature>
<dbReference type="EC" id="2.7.7.38" evidence="7"/>
<dbReference type="NCBIfam" id="TIGR00466">
    <property type="entry name" value="kdsB"/>
    <property type="match status" value="1"/>
</dbReference>